<evidence type="ECO:0000256" key="2">
    <source>
        <dbReference type="SAM" id="MobiDB-lite"/>
    </source>
</evidence>
<comment type="similarity">
    <text evidence="1">Belongs to the fantastic four family.</text>
</comment>
<feature type="domain" description="FAF" evidence="3">
    <location>
        <begin position="188"/>
        <end position="239"/>
    </location>
</feature>
<evidence type="ECO:0000313" key="4">
    <source>
        <dbReference type="EMBL" id="KAH7573737.1"/>
    </source>
</evidence>
<feature type="compositionally biased region" description="Acidic residues" evidence="2">
    <location>
        <begin position="253"/>
        <end position="277"/>
    </location>
</feature>
<reference evidence="4 5" key="1">
    <citation type="submission" date="2021-02" db="EMBL/GenBank/DDBJ databases">
        <title>Plant Genome Project.</title>
        <authorList>
            <person name="Zhang R.-G."/>
        </authorList>
    </citation>
    <scope>NUCLEOTIDE SEQUENCE [LARGE SCALE GENOMIC DNA]</scope>
    <source>
        <tissue evidence="4">Leaves</tissue>
    </source>
</reference>
<dbReference type="Pfam" id="PF11250">
    <property type="entry name" value="FAF"/>
    <property type="match status" value="1"/>
</dbReference>
<dbReference type="PANTHER" id="PTHR33155">
    <property type="entry name" value="FANTASTIC FOUR-LIKE PROTEIN (DUF3049)"/>
    <property type="match status" value="1"/>
</dbReference>
<dbReference type="PANTHER" id="PTHR33155:SF4">
    <property type="entry name" value="PROTEIN FANTASTIC FOUR 3"/>
    <property type="match status" value="1"/>
</dbReference>
<name>A0ABQ8IAS9_9ROSI</name>
<feature type="compositionally biased region" description="Acidic residues" evidence="2">
    <location>
        <begin position="298"/>
        <end position="308"/>
    </location>
</feature>
<evidence type="ECO:0000256" key="1">
    <source>
        <dbReference type="ARBA" id="ARBA00008690"/>
    </source>
</evidence>
<feature type="region of interest" description="Disordered" evidence="2">
    <location>
        <begin position="245"/>
        <end position="321"/>
    </location>
</feature>
<organism evidence="4 5">
    <name type="scientific">Xanthoceras sorbifolium</name>
    <dbReference type="NCBI Taxonomy" id="99658"/>
    <lineage>
        <taxon>Eukaryota</taxon>
        <taxon>Viridiplantae</taxon>
        <taxon>Streptophyta</taxon>
        <taxon>Embryophyta</taxon>
        <taxon>Tracheophyta</taxon>
        <taxon>Spermatophyta</taxon>
        <taxon>Magnoliopsida</taxon>
        <taxon>eudicotyledons</taxon>
        <taxon>Gunneridae</taxon>
        <taxon>Pentapetalae</taxon>
        <taxon>rosids</taxon>
        <taxon>malvids</taxon>
        <taxon>Sapindales</taxon>
        <taxon>Sapindaceae</taxon>
        <taxon>Xanthoceroideae</taxon>
        <taxon>Xanthoceras</taxon>
    </lineage>
</organism>
<keyword evidence="5" id="KW-1185">Reference proteome</keyword>
<protein>
    <recommendedName>
        <fullName evidence="3">FAF domain-containing protein</fullName>
    </recommendedName>
</protein>
<dbReference type="InterPro" id="IPR021410">
    <property type="entry name" value="FAF"/>
</dbReference>
<dbReference type="Proteomes" id="UP000827721">
    <property type="component" value="Unassembled WGS sequence"/>
</dbReference>
<sequence length="321" mass="36218">MATIVCQGLQSCLESQLVEPRTLRLRLSSLRVVPHFSEPLEKLTFKSCFLDSNSKPLEEKCHSDQENPQNVTDSPPDNHKHKSSSSNADPGSWSFLEAITNGCQLETTKADKHQNEYVHPLSKRSSSSTLSDKSLELCTENLGSETGTDIIEESIFSSSDSESGNFPTREQKKSRKLLGAKKASNCRSFPPPLTTISGLDSLQVRPHREDGRLIIKAVKAPSKHSLFQAERSHGRLRLSIFKDSLSPFGSHEEPEEEEEEEKEVEEMATDIETTLDDDSTHKEFKKEEEEEIHQNNENSEDREEDDENGTAYKEGRWTEII</sequence>
<comment type="caution">
    <text evidence="4">The sequence shown here is derived from an EMBL/GenBank/DDBJ whole genome shotgun (WGS) entry which is preliminary data.</text>
</comment>
<evidence type="ECO:0000313" key="5">
    <source>
        <dbReference type="Proteomes" id="UP000827721"/>
    </source>
</evidence>
<proteinExistence type="inferred from homology"/>
<feature type="region of interest" description="Disordered" evidence="2">
    <location>
        <begin position="111"/>
        <end position="132"/>
    </location>
</feature>
<feature type="compositionally biased region" description="Polar residues" evidence="2">
    <location>
        <begin position="66"/>
        <end position="75"/>
    </location>
</feature>
<feature type="region of interest" description="Disordered" evidence="2">
    <location>
        <begin position="156"/>
        <end position="184"/>
    </location>
</feature>
<dbReference type="EMBL" id="JAFEMO010000003">
    <property type="protein sequence ID" value="KAH7573737.1"/>
    <property type="molecule type" value="Genomic_DNA"/>
</dbReference>
<dbReference type="InterPro" id="IPR046431">
    <property type="entry name" value="FAF_dom"/>
</dbReference>
<gene>
    <name evidence="4" type="ORF">JRO89_XS03G0200100</name>
</gene>
<evidence type="ECO:0000259" key="3">
    <source>
        <dbReference type="Pfam" id="PF11250"/>
    </source>
</evidence>
<accession>A0ABQ8IAS9</accession>
<feature type="region of interest" description="Disordered" evidence="2">
    <location>
        <begin position="58"/>
        <end position="91"/>
    </location>
</feature>
<feature type="compositionally biased region" description="Basic and acidic residues" evidence="2">
    <location>
        <begin position="278"/>
        <end position="287"/>
    </location>
</feature>
<feature type="compositionally biased region" description="Low complexity" evidence="2">
    <location>
        <begin position="123"/>
        <end position="132"/>
    </location>
</feature>